<proteinExistence type="predicted"/>
<reference evidence="2" key="2">
    <citation type="submission" date="2020-09" db="EMBL/GenBank/DDBJ databases">
        <authorList>
            <person name="Sun Q."/>
            <person name="Zhou Y."/>
        </authorList>
    </citation>
    <scope>NUCLEOTIDE SEQUENCE</scope>
    <source>
        <strain evidence="2">CGMCC 4.7299</strain>
    </source>
</reference>
<dbReference type="RefSeq" id="WP_189081907.1">
    <property type="nucleotide sequence ID" value="NZ_BMMX01000034.1"/>
</dbReference>
<sequence>MKIVKLATGFAIGYVLGSRAGRDAYEKIVVNVRQMREHPTVVQAQDKATALLSSGTETATEKLHQAAVDTAPDTRATATGKARAPRKSAATAPVEPSVGQPLL</sequence>
<protein>
    <submittedName>
        <fullName evidence="2">Uncharacterized protein</fullName>
    </submittedName>
</protein>
<accession>A0A8J3C3Q6</accession>
<dbReference type="Proteomes" id="UP000656042">
    <property type="component" value="Unassembled WGS sequence"/>
</dbReference>
<evidence type="ECO:0000313" key="2">
    <source>
        <dbReference type="EMBL" id="GGL10625.1"/>
    </source>
</evidence>
<name>A0A8J3C3Q6_9ACTN</name>
<evidence type="ECO:0000256" key="1">
    <source>
        <dbReference type="SAM" id="MobiDB-lite"/>
    </source>
</evidence>
<gene>
    <name evidence="2" type="ORF">GCM10012284_51720</name>
</gene>
<keyword evidence="3" id="KW-1185">Reference proteome</keyword>
<comment type="caution">
    <text evidence="2">The sequence shown here is derived from an EMBL/GenBank/DDBJ whole genome shotgun (WGS) entry which is preliminary data.</text>
</comment>
<feature type="region of interest" description="Disordered" evidence="1">
    <location>
        <begin position="66"/>
        <end position="103"/>
    </location>
</feature>
<reference evidence="2" key="1">
    <citation type="journal article" date="2014" name="Int. J. Syst. Evol. Microbiol.">
        <title>Complete genome sequence of Corynebacterium casei LMG S-19264T (=DSM 44701T), isolated from a smear-ripened cheese.</title>
        <authorList>
            <consortium name="US DOE Joint Genome Institute (JGI-PGF)"/>
            <person name="Walter F."/>
            <person name="Albersmeier A."/>
            <person name="Kalinowski J."/>
            <person name="Ruckert C."/>
        </authorList>
    </citation>
    <scope>NUCLEOTIDE SEQUENCE</scope>
    <source>
        <strain evidence="2">CGMCC 4.7299</strain>
    </source>
</reference>
<organism evidence="2 3">
    <name type="scientific">Mangrovihabitans endophyticus</name>
    <dbReference type="NCBI Taxonomy" id="1751298"/>
    <lineage>
        <taxon>Bacteria</taxon>
        <taxon>Bacillati</taxon>
        <taxon>Actinomycetota</taxon>
        <taxon>Actinomycetes</taxon>
        <taxon>Micromonosporales</taxon>
        <taxon>Micromonosporaceae</taxon>
        <taxon>Mangrovihabitans</taxon>
    </lineage>
</organism>
<dbReference type="EMBL" id="BMMX01000034">
    <property type="protein sequence ID" value="GGL10625.1"/>
    <property type="molecule type" value="Genomic_DNA"/>
</dbReference>
<dbReference type="AlphaFoldDB" id="A0A8J3C3Q6"/>
<evidence type="ECO:0000313" key="3">
    <source>
        <dbReference type="Proteomes" id="UP000656042"/>
    </source>
</evidence>